<dbReference type="RefSeq" id="WP_068592059.1">
    <property type="nucleotide sequence ID" value="NZ_LRXL01000037.1"/>
</dbReference>
<dbReference type="STRING" id="1763537.ULVI_09225"/>
<organism evidence="3 4">
    <name type="scientific">Cochleicola gelatinilyticus</name>
    <dbReference type="NCBI Taxonomy" id="1763537"/>
    <lineage>
        <taxon>Bacteria</taxon>
        <taxon>Pseudomonadati</taxon>
        <taxon>Bacteroidota</taxon>
        <taxon>Flavobacteriia</taxon>
        <taxon>Flavobacteriales</taxon>
        <taxon>Flavobacteriaceae</taxon>
        <taxon>Cochleicola</taxon>
    </lineage>
</organism>
<dbReference type="InterPro" id="IPR039449">
    <property type="entry name" value="TssO"/>
</dbReference>
<dbReference type="OrthoDB" id="656843at2"/>
<protein>
    <recommendedName>
        <fullName evidence="5">Type VI secretion system transmembrane protein TssO</fullName>
    </recommendedName>
</protein>
<feature type="transmembrane region" description="Helical" evidence="2">
    <location>
        <begin position="12"/>
        <end position="35"/>
    </location>
</feature>
<accession>A0A167HLZ8</accession>
<keyword evidence="2" id="KW-0812">Transmembrane</keyword>
<reference evidence="3 4" key="1">
    <citation type="submission" date="2016-02" db="EMBL/GenBank/DDBJ databases">
        <title>Ulvibacter sp. LPB0005, isolated from Thais luteostoma.</title>
        <authorList>
            <person name="Shin S.-K."/>
            <person name="Yi H."/>
        </authorList>
    </citation>
    <scope>NUCLEOTIDE SEQUENCE [LARGE SCALE GENOMIC DNA]</scope>
    <source>
        <strain evidence="3 4">LPB0005</strain>
    </source>
</reference>
<keyword evidence="4" id="KW-1185">Reference proteome</keyword>
<sequence length="168" mass="19528">MKPKNSKERKSGFLKFLLLFFVTTGTIVGAVYFNFKVPTRENDLLKEQAKLIDKEVEFQNEFSEKMANVKNLLDSLSVPGTNTRYINSLIGKELVDLQKTIPTKDDTYRYDMYTQIVTLYTELQDSKEKLDELKDSEGTIAEYKEALEKCRDDLKTAERELYVARNSR</sequence>
<evidence type="ECO:0008006" key="5">
    <source>
        <dbReference type="Google" id="ProtNLM"/>
    </source>
</evidence>
<dbReference type="AlphaFoldDB" id="A0A167HLZ8"/>
<keyword evidence="2" id="KW-1133">Transmembrane helix</keyword>
<evidence type="ECO:0000256" key="2">
    <source>
        <dbReference type="SAM" id="Phobius"/>
    </source>
</evidence>
<gene>
    <name evidence="3" type="ORF">ULVI_09225</name>
</gene>
<proteinExistence type="predicted"/>
<keyword evidence="2" id="KW-0472">Membrane</keyword>
<dbReference type="Proteomes" id="UP000077013">
    <property type="component" value="Unassembled WGS sequence"/>
</dbReference>
<evidence type="ECO:0000256" key="1">
    <source>
        <dbReference type="SAM" id="Coils"/>
    </source>
</evidence>
<evidence type="ECO:0000313" key="4">
    <source>
        <dbReference type="Proteomes" id="UP000077013"/>
    </source>
</evidence>
<evidence type="ECO:0000313" key="3">
    <source>
        <dbReference type="EMBL" id="OAB78753.1"/>
    </source>
</evidence>
<dbReference type="Pfam" id="PF17561">
    <property type="entry name" value="TssO"/>
    <property type="match status" value="1"/>
</dbReference>
<dbReference type="EMBL" id="LRXL01000037">
    <property type="protein sequence ID" value="OAB78753.1"/>
    <property type="molecule type" value="Genomic_DNA"/>
</dbReference>
<keyword evidence="1" id="KW-0175">Coiled coil</keyword>
<feature type="coiled-coil region" evidence="1">
    <location>
        <begin position="116"/>
        <end position="167"/>
    </location>
</feature>
<name>A0A167HLZ8_9FLAO</name>
<comment type="caution">
    <text evidence="3">The sequence shown here is derived from an EMBL/GenBank/DDBJ whole genome shotgun (WGS) entry which is preliminary data.</text>
</comment>